<gene>
    <name evidence="1" type="ORF">E5329_26870</name>
</gene>
<keyword evidence="2" id="KW-1185">Reference proteome</keyword>
<sequence>MSMIALIISLIALAVCFLVAINGILSDGIKGLRQKGKPIIAAFIVYVLCFLTFLFTQ</sequence>
<name>A0AC61RML8_9FIRM</name>
<protein>
    <submittedName>
        <fullName evidence="1">Receptor</fullName>
    </submittedName>
</protein>
<reference evidence="1" key="1">
    <citation type="submission" date="2019-04" db="EMBL/GenBank/DDBJ databases">
        <title>Microbes associate with the intestines of laboratory mice.</title>
        <authorList>
            <person name="Navarre W."/>
            <person name="Wong E."/>
            <person name="Huang K."/>
            <person name="Tropini C."/>
            <person name="Ng K."/>
            <person name="Yu B."/>
        </authorList>
    </citation>
    <scope>NUCLEOTIDE SEQUENCE</scope>
    <source>
        <strain evidence="1">NM01_1-7b</strain>
    </source>
</reference>
<dbReference type="EMBL" id="SRYA01000118">
    <property type="protein sequence ID" value="TGY87147.1"/>
    <property type="molecule type" value="Genomic_DNA"/>
</dbReference>
<dbReference type="Proteomes" id="UP000304953">
    <property type="component" value="Unassembled WGS sequence"/>
</dbReference>
<proteinExistence type="predicted"/>
<comment type="caution">
    <text evidence="1">The sequence shown here is derived from an EMBL/GenBank/DDBJ whole genome shotgun (WGS) entry which is preliminary data.</text>
</comment>
<keyword evidence="1" id="KW-0675">Receptor</keyword>
<accession>A0AC61RML8</accession>
<organism evidence="1 2">
    <name type="scientific">Petralouisia muris</name>
    <dbReference type="NCBI Taxonomy" id="3032872"/>
    <lineage>
        <taxon>Bacteria</taxon>
        <taxon>Bacillati</taxon>
        <taxon>Bacillota</taxon>
        <taxon>Clostridia</taxon>
        <taxon>Lachnospirales</taxon>
        <taxon>Lachnospiraceae</taxon>
        <taxon>Petralouisia</taxon>
    </lineage>
</organism>
<evidence type="ECO:0000313" key="1">
    <source>
        <dbReference type="EMBL" id="TGY87147.1"/>
    </source>
</evidence>
<evidence type="ECO:0000313" key="2">
    <source>
        <dbReference type="Proteomes" id="UP000304953"/>
    </source>
</evidence>